<dbReference type="GO" id="GO:0051015">
    <property type="term" value="F:actin filament binding"/>
    <property type="evidence" value="ECO:0007669"/>
    <property type="project" value="TreeGrafter"/>
</dbReference>
<keyword evidence="3 6" id="KW-0963">Cytoplasm</keyword>
<evidence type="ECO:0000256" key="6">
    <source>
        <dbReference type="PIRNR" id="PIRNR039100"/>
    </source>
</evidence>
<sequence>MAANPLQPYLNAIRRTLEAALCIRNFPSEDVERHNKPEIEVQDSTNNLIGKPLIISRSPLERTLIESSINSVRISVKIKQVDDVDAVITKMYMRFLTQRADQFRILRRKPIEGYTISFLITSIHCEEMILSKLIDWIIQFMYDIDKELSDMKITLSKRARVVAEEYMKQLL</sequence>
<evidence type="ECO:0000256" key="5">
    <source>
        <dbReference type="ARBA" id="ARBA00023212"/>
    </source>
</evidence>
<dbReference type="EMBL" id="KC632429">
    <property type="protein sequence ID" value="AGM32243.1"/>
    <property type="molecule type" value="mRNA"/>
</dbReference>
<evidence type="ECO:0000256" key="4">
    <source>
        <dbReference type="ARBA" id="ARBA00023203"/>
    </source>
</evidence>
<dbReference type="InterPro" id="IPR008384">
    <property type="entry name" value="ARPC4"/>
</dbReference>
<evidence type="ECO:0000313" key="7">
    <source>
        <dbReference type="EMBL" id="AGM32243.1"/>
    </source>
</evidence>
<evidence type="ECO:0000256" key="3">
    <source>
        <dbReference type="ARBA" id="ARBA00022490"/>
    </source>
</evidence>
<accession>R4V381</accession>
<dbReference type="Pfam" id="PF05856">
    <property type="entry name" value="ARPC4"/>
    <property type="match status" value="1"/>
</dbReference>
<keyword evidence="5 6" id="KW-0206">Cytoskeleton</keyword>
<dbReference type="Gene3D" id="3.30.1460.20">
    <property type="match status" value="1"/>
</dbReference>
<dbReference type="PIRSF" id="PIRSF039100">
    <property type="entry name" value="ARPC4"/>
    <property type="match status" value="1"/>
</dbReference>
<dbReference type="PANTHER" id="PTHR22629:SF0">
    <property type="entry name" value="ACTIN-RELATED PROTEIN 2_3 COMPLEX SUBUNIT 4"/>
    <property type="match status" value="1"/>
</dbReference>
<dbReference type="GO" id="GO:0005885">
    <property type="term" value="C:Arp2/3 protein complex"/>
    <property type="evidence" value="ECO:0007669"/>
    <property type="project" value="UniProtKB-UniRule"/>
</dbReference>
<comment type="subcellular location">
    <subcellularLocation>
        <location evidence="1 6">Cytoplasm</location>
        <location evidence="1 6">Cytoskeleton</location>
    </subcellularLocation>
</comment>
<keyword evidence="4 6" id="KW-0009">Actin-binding</keyword>
<protein>
    <recommendedName>
        <fullName evidence="6">Actin-related protein 2/3 complex subunit 4</fullName>
    </recommendedName>
</protein>
<evidence type="ECO:0000256" key="1">
    <source>
        <dbReference type="ARBA" id="ARBA00004245"/>
    </source>
</evidence>
<comment type="similarity">
    <text evidence="2 6">Belongs to the ARPC4 family.</text>
</comment>
<name>R4V381_COPFO</name>
<organism evidence="7">
    <name type="scientific">Coptotermes formosanus</name>
    <name type="common">Formosan subterranean termite</name>
    <dbReference type="NCBI Taxonomy" id="36987"/>
    <lineage>
        <taxon>Eukaryota</taxon>
        <taxon>Metazoa</taxon>
        <taxon>Ecdysozoa</taxon>
        <taxon>Arthropoda</taxon>
        <taxon>Hexapoda</taxon>
        <taxon>Insecta</taxon>
        <taxon>Pterygota</taxon>
        <taxon>Neoptera</taxon>
        <taxon>Polyneoptera</taxon>
        <taxon>Dictyoptera</taxon>
        <taxon>Blattodea</taxon>
        <taxon>Blattoidea</taxon>
        <taxon>Termitoidae</taxon>
        <taxon>Rhinotermitidae</taxon>
        <taxon>Coptotermes</taxon>
    </lineage>
</organism>
<evidence type="ECO:0000256" key="2">
    <source>
        <dbReference type="ARBA" id="ARBA00005919"/>
    </source>
</evidence>
<dbReference type="AlphaFoldDB" id="R4V381"/>
<reference evidence="7" key="1">
    <citation type="submission" date="2013-02" db="EMBL/GenBank/DDBJ databases">
        <title>Immune-Related transcriptome of Coptotermes formosanus Shiraki workers: the defense mechanism.</title>
        <authorList>
            <person name="Hussain A."/>
            <person name="Li Y.F."/>
            <person name="Wen S.Y."/>
        </authorList>
    </citation>
    <scope>NUCLEOTIDE SEQUENCE</scope>
</reference>
<proteinExistence type="evidence at transcript level"/>
<dbReference type="GO" id="GO:0030041">
    <property type="term" value="P:actin filament polymerization"/>
    <property type="evidence" value="ECO:0007669"/>
    <property type="project" value="UniProtKB-UniRule"/>
</dbReference>
<comment type="function">
    <text evidence="6">Functions as actin-binding component of the Arp2/3 complex which is involved in regulation of actin polymerization and together with an activating nucleation-promoting factor (NPF) mediates the formation of branched actin networks. Seems to contact the mother actin filament.</text>
</comment>
<dbReference type="GO" id="GO:0034314">
    <property type="term" value="P:Arp2/3 complex-mediated actin nucleation"/>
    <property type="evidence" value="ECO:0007669"/>
    <property type="project" value="UniProtKB-UniRule"/>
</dbReference>
<dbReference type="PANTHER" id="PTHR22629">
    <property type="entry name" value="ARP2/3 COMPLEX 20 KD SUBUNIT"/>
    <property type="match status" value="1"/>
</dbReference>
<dbReference type="InterPro" id="IPR034666">
    <property type="entry name" value="ARPC2/4"/>
</dbReference>
<dbReference type="SUPFAM" id="SSF69645">
    <property type="entry name" value="Arp2/3 complex subunits"/>
    <property type="match status" value="1"/>
</dbReference>